<dbReference type="PANTHER" id="PTHR31901">
    <property type="entry name" value="GH3 DOMAIN-CONTAINING PROTEIN"/>
    <property type="match status" value="1"/>
</dbReference>
<evidence type="ECO:0000256" key="2">
    <source>
        <dbReference type="ARBA" id="ARBA00022598"/>
    </source>
</evidence>
<dbReference type="GO" id="GO:0005737">
    <property type="term" value="C:cytoplasm"/>
    <property type="evidence" value="ECO:0007669"/>
    <property type="project" value="TreeGrafter"/>
</dbReference>
<dbReference type="InterPro" id="IPR055378">
    <property type="entry name" value="GH3_C"/>
</dbReference>
<keyword evidence="6" id="KW-1185">Reference proteome</keyword>
<sequence length="278" mass="31186">MSQYITMLDYYSGGLPIASMRYACSESQLGLNLKPLRDPSVCNPSEVSYTLLPNMAYIEFILQKPTDDDAQQDIFNLTNVELGNMYELVVTTFAGLYRYRFKFVARKGALLSVGVEKITEAELQKAVEDASGLQRSYGMIVEDYTSYTDVETMPGHYVMYLELTVPNGEAGESLTLLDGGAKKVLERCCSEMEDGFNELYKNLRMNGKVGTLEIRVVRGGTFAELMDSAVSRGASIAQYKVPRCIRVPYMLDILNRRVVSSYFSLASPPQWEPYKSIC</sequence>
<keyword evidence="2" id="KW-0436">Ligase</keyword>
<dbReference type="Pfam" id="PF23571">
    <property type="entry name" value="GH3_M"/>
    <property type="match status" value="1"/>
</dbReference>
<dbReference type="OMA" id="FVENECR"/>
<accession>A0A1R3L7Q9</accession>
<feature type="domain" description="GH3 C-terminal" evidence="4">
    <location>
        <begin position="122"/>
        <end position="246"/>
    </location>
</feature>
<evidence type="ECO:0000259" key="4">
    <source>
        <dbReference type="Pfam" id="PF23572"/>
    </source>
</evidence>
<evidence type="ECO:0000313" key="6">
    <source>
        <dbReference type="Proteomes" id="UP000243459"/>
    </source>
</evidence>
<evidence type="ECO:0000256" key="1">
    <source>
        <dbReference type="ARBA" id="ARBA00008068"/>
    </source>
</evidence>
<evidence type="ECO:0000313" key="5">
    <source>
        <dbReference type="EMBL" id="ONK55644.1"/>
    </source>
</evidence>
<dbReference type="InterPro" id="IPR004993">
    <property type="entry name" value="GH3"/>
</dbReference>
<dbReference type="Pfam" id="PF23572">
    <property type="entry name" value="GH3_C"/>
    <property type="match status" value="1"/>
</dbReference>
<dbReference type="EMBL" id="KV863327">
    <property type="protein sequence ID" value="ONK55644.1"/>
    <property type="molecule type" value="Genomic_DNA"/>
</dbReference>
<name>A0A1R3L7Q9_ASPOF</name>
<feature type="domain" description="GH3 middle" evidence="3">
    <location>
        <begin position="49"/>
        <end position="102"/>
    </location>
</feature>
<organism evidence="5 6">
    <name type="scientific">Asparagus officinalis</name>
    <name type="common">Garden asparagus</name>
    <dbReference type="NCBI Taxonomy" id="4686"/>
    <lineage>
        <taxon>Eukaryota</taxon>
        <taxon>Viridiplantae</taxon>
        <taxon>Streptophyta</taxon>
        <taxon>Embryophyta</taxon>
        <taxon>Tracheophyta</taxon>
        <taxon>Spermatophyta</taxon>
        <taxon>Magnoliopsida</taxon>
        <taxon>Liliopsida</taxon>
        <taxon>Asparagales</taxon>
        <taxon>Asparagaceae</taxon>
        <taxon>Asparagoideae</taxon>
        <taxon>Asparagus</taxon>
    </lineage>
</organism>
<protein>
    <submittedName>
        <fullName evidence="5">Uncharacterized protein</fullName>
    </submittedName>
</protein>
<gene>
    <name evidence="5" type="ORF">A4U43_UnF620</name>
</gene>
<dbReference type="GO" id="GO:0016881">
    <property type="term" value="F:acid-amino acid ligase activity"/>
    <property type="evidence" value="ECO:0007669"/>
    <property type="project" value="TreeGrafter"/>
</dbReference>
<dbReference type="InterPro" id="IPR055377">
    <property type="entry name" value="GH3_M"/>
</dbReference>
<evidence type="ECO:0000259" key="3">
    <source>
        <dbReference type="Pfam" id="PF23571"/>
    </source>
</evidence>
<proteinExistence type="inferred from homology"/>
<comment type="similarity">
    <text evidence="1">Belongs to the IAA-amido conjugating enzyme family.</text>
</comment>
<dbReference type="Gramene" id="ONK55644">
    <property type="protein sequence ID" value="ONK55644"/>
    <property type="gene ID" value="A4U43_UnF620"/>
</dbReference>
<dbReference type="PANTHER" id="PTHR31901:SF96">
    <property type="entry name" value="INDOLE-3-ACETIC ACID-AMIDO SYNTHETASE GH3.1-RELATED"/>
    <property type="match status" value="1"/>
</dbReference>
<dbReference type="Proteomes" id="UP000243459">
    <property type="component" value="Unassembled WGS sequence"/>
</dbReference>
<reference evidence="6" key="1">
    <citation type="journal article" date="2017" name="Nat. Commun.">
        <title>The asparagus genome sheds light on the origin and evolution of a young Y chromosome.</title>
        <authorList>
            <person name="Harkess A."/>
            <person name="Zhou J."/>
            <person name="Xu C."/>
            <person name="Bowers J.E."/>
            <person name="Van der Hulst R."/>
            <person name="Ayyampalayam S."/>
            <person name="Mercati F."/>
            <person name="Riccardi P."/>
            <person name="McKain M.R."/>
            <person name="Kakrana A."/>
            <person name="Tang H."/>
            <person name="Ray J."/>
            <person name="Groenendijk J."/>
            <person name="Arikit S."/>
            <person name="Mathioni S.M."/>
            <person name="Nakano M."/>
            <person name="Shan H."/>
            <person name="Telgmann-Rauber A."/>
            <person name="Kanno A."/>
            <person name="Yue Z."/>
            <person name="Chen H."/>
            <person name="Li W."/>
            <person name="Chen Y."/>
            <person name="Xu X."/>
            <person name="Zhang Y."/>
            <person name="Luo S."/>
            <person name="Chen H."/>
            <person name="Gao J."/>
            <person name="Mao Z."/>
            <person name="Pires J.C."/>
            <person name="Luo M."/>
            <person name="Kudrna D."/>
            <person name="Wing R.A."/>
            <person name="Meyers B.C."/>
            <person name="Yi K."/>
            <person name="Kong H."/>
            <person name="Lavrijsen P."/>
            <person name="Sunseri F."/>
            <person name="Falavigna A."/>
            <person name="Ye Y."/>
            <person name="Leebens-Mack J.H."/>
            <person name="Chen G."/>
        </authorList>
    </citation>
    <scope>NUCLEOTIDE SEQUENCE [LARGE SCALE GENOMIC DNA]</scope>
    <source>
        <strain evidence="6">cv. DH0086</strain>
    </source>
</reference>
<dbReference type="AlphaFoldDB" id="A0A1R3L7Q9"/>